<keyword evidence="4" id="KW-1185">Reference proteome</keyword>
<evidence type="ECO:0000313" key="3">
    <source>
        <dbReference type="EMBL" id="GIM07510.1"/>
    </source>
</evidence>
<evidence type="ECO:0000313" key="2">
    <source>
        <dbReference type="EMBL" id="GIL86485.1"/>
    </source>
</evidence>
<proteinExistence type="predicted"/>
<dbReference type="Proteomes" id="UP000747110">
    <property type="component" value="Unassembled WGS sequence"/>
</dbReference>
<gene>
    <name evidence="2" type="ORF">Vretifemale_14791</name>
    <name evidence="3" type="ORF">Vretimale_11620</name>
</gene>
<evidence type="ECO:0000256" key="1">
    <source>
        <dbReference type="SAM" id="SignalP"/>
    </source>
</evidence>
<dbReference type="EMBL" id="BNCQ01000024">
    <property type="protein sequence ID" value="GIM07510.1"/>
    <property type="molecule type" value="Genomic_DNA"/>
</dbReference>
<sequence length="405" mass="43838">MAHSASCASARFCMFQAISPNKPGTSRRLQQLLLILLALLGPAVPVATALDTGSLPGCAAWVSEYAAFHKATRLAPDAKYILHTCYSGMCGGVGDRLRGVLWSVRLAIATQRVILVSWHRPLELTNYFQPGEIDWTLEGIPKVSLDSKQRLGWLDSVPSAHMLASLQPDRVVWELEHNTLEDAPVAAGAPELPLWSDTAACLFQALFQPNELVMSAVEAEIASLYGNSQAPYSALHIRIGGLEGEGEASIQLSRMSKLNYFLESVSCLHDLSQTGIGGQDSQETAAVRQPAHLVVSDSNFLRNKIRKGVLPGLVAPSYTSTHLDTVHNSNVMLHASTFVSLVLLARARCAVYTDSGFSRVAFYLGRQTCAAIMARHEGSLGPLTDMQVRGGSRLRVCDTSDLPKM</sequence>
<keyword evidence="1" id="KW-0732">Signal</keyword>
<organism evidence="2 4">
    <name type="scientific">Volvox reticuliferus</name>
    <dbReference type="NCBI Taxonomy" id="1737510"/>
    <lineage>
        <taxon>Eukaryota</taxon>
        <taxon>Viridiplantae</taxon>
        <taxon>Chlorophyta</taxon>
        <taxon>core chlorophytes</taxon>
        <taxon>Chlorophyceae</taxon>
        <taxon>CS clade</taxon>
        <taxon>Chlamydomonadales</taxon>
        <taxon>Volvocaceae</taxon>
        <taxon>Volvox</taxon>
    </lineage>
</organism>
<name>A0A8J4FUG9_9CHLO</name>
<feature type="chain" id="PRO_5036433618" description="O-fucosyltransferase family protein" evidence="1">
    <location>
        <begin position="50"/>
        <end position="405"/>
    </location>
</feature>
<reference evidence="2" key="1">
    <citation type="journal article" date="2021" name="Proc. Natl. Acad. Sci. U.S.A.">
        <title>Three genomes in the algal genus Volvox reveal the fate of a haploid sex-determining region after a transition to homothallism.</title>
        <authorList>
            <person name="Yamamoto K."/>
            <person name="Hamaji T."/>
            <person name="Kawai-Toyooka H."/>
            <person name="Matsuzaki R."/>
            <person name="Takahashi F."/>
            <person name="Nishimura Y."/>
            <person name="Kawachi M."/>
            <person name="Noguchi H."/>
            <person name="Minakuchi Y."/>
            <person name="Umen J.G."/>
            <person name="Toyoda A."/>
            <person name="Nozaki H."/>
        </authorList>
    </citation>
    <scope>NUCLEOTIDE SEQUENCE</scope>
    <source>
        <strain evidence="3">NIES-3785</strain>
        <strain evidence="2">NIES-3786</strain>
    </source>
</reference>
<dbReference type="OrthoDB" id="540010at2759"/>
<feature type="signal peptide" evidence="1">
    <location>
        <begin position="1"/>
        <end position="49"/>
    </location>
</feature>
<evidence type="ECO:0008006" key="5">
    <source>
        <dbReference type="Google" id="ProtNLM"/>
    </source>
</evidence>
<dbReference type="EMBL" id="BNCP01000036">
    <property type="protein sequence ID" value="GIL86485.1"/>
    <property type="molecule type" value="Genomic_DNA"/>
</dbReference>
<dbReference type="AlphaFoldDB" id="A0A8J4FUG9"/>
<accession>A0A8J4FUG9</accession>
<dbReference type="Proteomes" id="UP000722791">
    <property type="component" value="Unassembled WGS sequence"/>
</dbReference>
<evidence type="ECO:0000313" key="4">
    <source>
        <dbReference type="Proteomes" id="UP000747110"/>
    </source>
</evidence>
<protein>
    <recommendedName>
        <fullName evidence="5">O-fucosyltransferase family protein</fullName>
    </recommendedName>
</protein>
<comment type="caution">
    <text evidence="2">The sequence shown here is derived from an EMBL/GenBank/DDBJ whole genome shotgun (WGS) entry which is preliminary data.</text>
</comment>